<reference evidence="3" key="1">
    <citation type="submission" date="2021-09" db="EMBL/GenBank/DDBJ databases">
        <title>Fulvivirga sp. isolated from coastal sediment.</title>
        <authorList>
            <person name="Yu H."/>
        </authorList>
    </citation>
    <scope>NUCLEOTIDE SEQUENCE</scope>
    <source>
        <strain evidence="3">1062</strain>
    </source>
</reference>
<dbReference type="AlphaFoldDB" id="A0A9X1HVN6"/>
<dbReference type="SUPFAM" id="SSF47090">
    <property type="entry name" value="PGBD-like"/>
    <property type="match status" value="1"/>
</dbReference>
<proteinExistence type="predicted"/>
<sequence length="224" mass="25083">MENLLNIATAEIGVKEISGPKANPRILQYAKDLGVNNYTSDEAAWCSLFMNWVALKSNLERSNKLSARSWLNVGIPISNPEPGDIVIFWRESRDSWKGHVGIFTGFSTDNTRVYCLGGNQGNQVSITAKPISRVLGYRRLRNVQPLELPNRDLKRGDTGFEVVILQNALKQLGFNCGTSDGIFGKKTEQALIDFQSTNEDLELNGIFNKDTRKYLKEILKSNTN</sequence>
<dbReference type="Pfam" id="PF01471">
    <property type="entry name" value="PG_binding_1"/>
    <property type="match status" value="1"/>
</dbReference>
<evidence type="ECO:0000259" key="2">
    <source>
        <dbReference type="Pfam" id="PF05257"/>
    </source>
</evidence>
<feature type="domain" description="Peptidoglycan binding-like" evidence="1">
    <location>
        <begin position="161"/>
        <end position="213"/>
    </location>
</feature>
<dbReference type="InterPro" id="IPR038765">
    <property type="entry name" value="Papain-like_cys_pep_sf"/>
</dbReference>
<dbReference type="Gene3D" id="1.10.101.10">
    <property type="entry name" value="PGBD-like superfamily/PGBD"/>
    <property type="match status" value="1"/>
</dbReference>
<dbReference type="InterPro" id="IPR013423">
    <property type="entry name" value="CHP02594"/>
</dbReference>
<comment type="caution">
    <text evidence="3">The sequence shown here is derived from an EMBL/GenBank/DDBJ whole genome shotgun (WGS) entry which is preliminary data.</text>
</comment>
<evidence type="ECO:0000313" key="3">
    <source>
        <dbReference type="EMBL" id="MCA6079119.1"/>
    </source>
</evidence>
<dbReference type="EMBL" id="JAIXNE010000009">
    <property type="protein sequence ID" value="MCA6079119.1"/>
    <property type="molecule type" value="Genomic_DNA"/>
</dbReference>
<protein>
    <submittedName>
        <fullName evidence="3">TIGR02594 family protein</fullName>
    </submittedName>
</protein>
<dbReference type="Proteomes" id="UP001139409">
    <property type="component" value="Unassembled WGS sequence"/>
</dbReference>
<name>A0A9X1HVN6_9BACT</name>
<dbReference type="NCBIfam" id="TIGR02594">
    <property type="entry name" value="TIGR02594 family protein"/>
    <property type="match status" value="1"/>
</dbReference>
<gene>
    <name evidence="3" type="ORF">LDX50_29880</name>
</gene>
<evidence type="ECO:0000259" key="1">
    <source>
        <dbReference type="Pfam" id="PF01471"/>
    </source>
</evidence>
<organism evidence="3 4">
    <name type="scientific">Fulvivirga sedimenti</name>
    <dbReference type="NCBI Taxonomy" id="2879465"/>
    <lineage>
        <taxon>Bacteria</taxon>
        <taxon>Pseudomonadati</taxon>
        <taxon>Bacteroidota</taxon>
        <taxon>Cytophagia</taxon>
        <taxon>Cytophagales</taxon>
        <taxon>Fulvivirgaceae</taxon>
        <taxon>Fulvivirga</taxon>
    </lineage>
</organism>
<dbReference type="InterPro" id="IPR007921">
    <property type="entry name" value="CHAP_dom"/>
</dbReference>
<dbReference type="InterPro" id="IPR036366">
    <property type="entry name" value="PGBDSf"/>
</dbReference>
<evidence type="ECO:0000313" key="4">
    <source>
        <dbReference type="Proteomes" id="UP001139409"/>
    </source>
</evidence>
<feature type="domain" description="Peptidase C51" evidence="2">
    <location>
        <begin position="40"/>
        <end position="119"/>
    </location>
</feature>
<dbReference type="Pfam" id="PF05257">
    <property type="entry name" value="CHAP"/>
    <property type="match status" value="1"/>
</dbReference>
<dbReference type="SUPFAM" id="SSF54001">
    <property type="entry name" value="Cysteine proteinases"/>
    <property type="match status" value="1"/>
</dbReference>
<dbReference type="InterPro" id="IPR002477">
    <property type="entry name" value="Peptidoglycan-bd-like"/>
</dbReference>
<dbReference type="RefSeq" id="WP_225699981.1">
    <property type="nucleotide sequence ID" value="NZ_JAIXNE010000009.1"/>
</dbReference>
<accession>A0A9X1HVN6</accession>
<dbReference type="Gene3D" id="3.90.1720.10">
    <property type="entry name" value="endopeptidase domain like (from Nostoc punctiforme)"/>
    <property type="match status" value="1"/>
</dbReference>
<dbReference type="InterPro" id="IPR036365">
    <property type="entry name" value="PGBD-like_sf"/>
</dbReference>
<keyword evidence="4" id="KW-1185">Reference proteome</keyword>